<dbReference type="AlphaFoldDB" id="A0AAV9JNC2"/>
<feature type="compositionally biased region" description="Basic and acidic residues" evidence="1">
    <location>
        <begin position="83"/>
        <end position="93"/>
    </location>
</feature>
<evidence type="ECO:0000313" key="3">
    <source>
        <dbReference type="Proteomes" id="UP001324427"/>
    </source>
</evidence>
<feature type="compositionally biased region" description="Basic and acidic residues" evidence="1">
    <location>
        <begin position="11"/>
        <end position="23"/>
    </location>
</feature>
<organism evidence="2 3">
    <name type="scientific">Oleoguttula mirabilis</name>
    <dbReference type="NCBI Taxonomy" id="1507867"/>
    <lineage>
        <taxon>Eukaryota</taxon>
        <taxon>Fungi</taxon>
        <taxon>Dikarya</taxon>
        <taxon>Ascomycota</taxon>
        <taxon>Pezizomycotina</taxon>
        <taxon>Dothideomycetes</taxon>
        <taxon>Dothideomycetidae</taxon>
        <taxon>Mycosphaerellales</taxon>
        <taxon>Teratosphaeriaceae</taxon>
        <taxon>Oleoguttula</taxon>
    </lineage>
</organism>
<sequence length="208" mass="21942">MAKARKAKPAAVKDEVKVTEKVKGGRVKKQKTDDAAEPVQSEVIAVSPKPTEDAAKSDVKPAKPKKAKAVANEAARRSLRSSLSKESETHELESTASTASDTANATAATIPSKTSVPVGGDKENAGAANETATAMEVDEKAPAQAQDTVEDEKKPSDESAKPIDKRAKRARRRANASKRNRERREKAASEAVTAATEPPTSSEVTTAE</sequence>
<reference evidence="2 3" key="1">
    <citation type="submission" date="2021-11" db="EMBL/GenBank/DDBJ databases">
        <title>Black yeast isolated from Biological Soil Crust.</title>
        <authorList>
            <person name="Kurbessoian T."/>
        </authorList>
    </citation>
    <scope>NUCLEOTIDE SEQUENCE [LARGE SCALE GENOMIC DNA]</scope>
    <source>
        <strain evidence="2 3">CCFEE 5522</strain>
    </source>
</reference>
<comment type="caution">
    <text evidence="2">The sequence shown here is derived from an EMBL/GenBank/DDBJ whole genome shotgun (WGS) entry which is preliminary data.</text>
</comment>
<feature type="compositionally biased region" description="Low complexity" evidence="1">
    <location>
        <begin position="94"/>
        <end position="109"/>
    </location>
</feature>
<feature type="compositionally biased region" description="Basic residues" evidence="1">
    <location>
        <begin position="166"/>
        <end position="181"/>
    </location>
</feature>
<dbReference type="EMBL" id="JAVFHQ010000014">
    <property type="protein sequence ID" value="KAK4546518.1"/>
    <property type="molecule type" value="Genomic_DNA"/>
</dbReference>
<protein>
    <submittedName>
        <fullName evidence="2">Uncharacterized protein</fullName>
    </submittedName>
</protein>
<feature type="compositionally biased region" description="Basic and acidic residues" evidence="1">
    <location>
        <begin position="151"/>
        <end position="165"/>
    </location>
</feature>
<evidence type="ECO:0000313" key="2">
    <source>
        <dbReference type="EMBL" id="KAK4546518.1"/>
    </source>
</evidence>
<feature type="region of interest" description="Disordered" evidence="1">
    <location>
        <begin position="1"/>
        <end position="208"/>
    </location>
</feature>
<feature type="compositionally biased region" description="Polar residues" evidence="1">
    <location>
        <begin position="198"/>
        <end position="208"/>
    </location>
</feature>
<proteinExistence type="predicted"/>
<feature type="compositionally biased region" description="Low complexity" evidence="1">
    <location>
        <begin position="125"/>
        <end position="134"/>
    </location>
</feature>
<gene>
    <name evidence="2" type="ORF">LTR36_001735</name>
</gene>
<feature type="compositionally biased region" description="Basic and acidic residues" evidence="1">
    <location>
        <begin position="50"/>
        <end position="61"/>
    </location>
</feature>
<accession>A0AAV9JNC2</accession>
<name>A0AAV9JNC2_9PEZI</name>
<dbReference type="Proteomes" id="UP001324427">
    <property type="component" value="Unassembled WGS sequence"/>
</dbReference>
<evidence type="ECO:0000256" key="1">
    <source>
        <dbReference type="SAM" id="MobiDB-lite"/>
    </source>
</evidence>
<keyword evidence="3" id="KW-1185">Reference proteome</keyword>